<dbReference type="SUPFAM" id="SSF47789">
    <property type="entry name" value="C-terminal domain of RNA polymerase alpha subunit"/>
    <property type="match status" value="1"/>
</dbReference>
<dbReference type="Pfam" id="PF14520">
    <property type="entry name" value="HHH_5"/>
    <property type="match status" value="1"/>
</dbReference>
<gene>
    <name evidence="2" type="ORF">OdinLCB4_000320</name>
</gene>
<dbReference type="KEGG" id="oyw:OdinLCB4_000320"/>
<reference evidence="2" key="2">
    <citation type="journal article" date="2022" name="Nat. Microbiol.">
        <title>A closed Candidatus Odinarchaeum chromosome exposes Asgard archaeal viruses.</title>
        <authorList>
            <person name="Tamarit D."/>
            <person name="Caceres E.F."/>
            <person name="Krupovic M."/>
            <person name="Nijland R."/>
            <person name="Eme L."/>
            <person name="Robinson N.P."/>
            <person name="Ettema T.J.G."/>
        </authorList>
    </citation>
    <scope>NUCLEOTIDE SEQUENCE</scope>
    <source>
        <strain evidence="2">LCB_4</strain>
    </source>
</reference>
<organism evidence="2 3">
    <name type="scientific">Odinarchaeota yellowstonii (strain LCB_4)</name>
    <dbReference type="NCBI Taxonomy" id="1841599"/>
    <lineage>
        <taxon>Archaea</taxon>
        <taxon>Promethearchaeati</taxon>
        <taxon>Candidatus Odinarchaeota</taxon>
        <taxon>Candidatus Odinarchaeia</taxon>
        <taxon>Candidatus Odinarchaeales</taxon>
        <taxon>Candidatus Odinarchaeaceae</taxon>
        <taxon>Candidatus Odinarchaeum</taxon>
    </lineage>
</organism>
<dbReference type="Gene3D" id="1.10.150.20">
    <property type="entry name" value="5' to 3' exonuclease, C-terminal subdomain"/>
    <property type="match status" value="1"/>
</dbReference>
<dbReference type="Gene3D" id="2.40.10.190">
    <property type="entry name" value="translation elongation factor selb, chain A, domain 4"/>
    <property type="match status" value="1"/>
</dbReference>
<dbReference type="InterPro" id="IPR009000">
    <property type="entry name" value="Transl_B-barrel_sf"/>
</dbReference>
<sequence>MAENKTPLSEVKGISKKTIEALNKAGITTIGELSRYSLDELQNKIPDLSKTTLKRLIDKINELKTQTEPVKKPVEKTRTEKTRAAKVSAEKTGEKAKPVKEEKPKKEIKSERIKKPSETVKYKIPVKPSEPIRRAIGKVYSFERGGARISNNKVLAHIIDSSKKVEELIGVKVWLKYGKNLVVKGKIINKHGNASNVKIKLDKPVSAAVLNAPIYL</sequence>
<dbReference type="EMBL" id="CP091871">
    <property type="protein sequence ID" value="WEU40413.1"/>
    <property type="molecule type" value="Genomic_DNA"/>
</dbReference>
<dbReference type="AlphaFoldDB" id="A0AAF0D2H0"/>
<name>A0AAF0D2H0_ODILC</name>
<protein>
    <submittedName>
        <fullName evidence="2">Helix-hairpin-helix domain-containing protein</fullName>
    </submittedName>
</protein>
<accession>A0AAF0D2H0</accession>
<evidence type="ECO:0000313" key="2">
    <source>
        <dbReference type="EMBL" id="WEU40413.1"/>
    </source>
</evidence>
<reference evidence="2" key="1">
    <citation type="journal article" date="2017" name="Nature">
        <title>Asgard archaea illuminate the origin of eukaryotic cellular complexity.</title>
        <authorList>
            <person name="Zaremba-Niedzwiedzka K."/>
            <person name="Caceres E.F."/>
            <person name="Saw J.H."/>
            <person name="Backstrom D."/>
            <person name="Juzokaite L."/>
            <person name="Vancaester E."/>
            <person name="Seitz K.W."/>
            <person name="Anantharaman K."/>
            <person name="Starnawski P."/>
            <person name="Kjeldsen K.U."/>
            <person name="Scott M.B."/>
            <person name="Nunoura T."/>
            <person name="Banfield J.F."/>
            <person name="Schramm A."/>
            <person name="Baker B.J."/>
            <person name="Spang A."/>
            <person name="Ettema T.J.G."/>
        </authorList>
    </citation>
    <scope>NUCLEOTIDE SEQUENCE</scope>
    <source>
        <strain evidence="2">LCB_4</strain>
    </source>
</reference>
<evidence type="ECO:0000256" key="1">
    <source>
        <dbReference type="SAM" id="MobiDB-lite"/>
    </source>
</evidence>
<feature type="region of interest" description="Disordered" evidence="1">
    <location>
        <begin position="68"/>
        <end position="111"/>
    </location>
</feature>
<dbReference type="Proteomes" id="UP000186851">
    <property type="component" value="Chromosome"/>
</dbReference>
<proteinExistence type="predicted"/>
<feature type="compositionally biased region" description="Basic and acidic residues" evidence="1">
    <location>
        <begin position="69"/>
        <end position="111"/>
    </location>
</feature>
<evidence type="ECO:0000313" key="3">
    <source>
        <dbReference type="Proteomes" id="UP000186851"/>
    </source>
</evidence>
<dbReference type="InterPro" id="IPR038661">
    <property type="entry name" value="Ribosomal_eL33_sf"/>
</dbReference>
<dbReference type="SUPFAM" id="SSF50447">
    <property type="entry name" value="Translation proteins"/>
    <property type="match status" value="1"/>
</dbReference>